<evidence type="ECO:0000256" key="2">
    <source>
        <dbReference type="SAM" id="Phobius"/>
    </source>
</evidence>
<dbReference type="Proteomes" id="UP000198420">
    <property type="component" value="Unassembled WGS sequence"/>
</dbReference>
<evidence type="ECO:0000313" key="3">
    <source>
        <dbReference type="EMBL" id="SNS10373.1"/>
    </source>
</evidence>
<sequence length="326" mass="34554">MGELQRMHDEVPPPSPEVLAEGRTRLVALARDGGRRDPRLRRHRGMLAVALAGGVAAAGAVVVATQGSDGGPREVMPVSAHEVLTRAAAAARLEPELHPRPGQYLYIRSVVAWGPGKSAPDKARGQETRERWVSVDGSKPGLLRAPCHRRGGPRSATPPSPSRTRARPSPARAASSGSCVRCRACSSIGSPRSRRLHPPPSPPRVATGPSGRGTGTAWASSSVATCPPKVRAQVFEFLSDVPRVKVDEHAADAIGRPAVALSQDSDGGRLELMFDRSTYRFLGSRCLDRTPRPDGGDWIGTAESGAGEVKTTVLQVEVADRLPTRS</sequence>
<reference evidence="4" key="1">
    <citation type="submission" date="2017-06" db="EMBL/GenBank/DDBJ databases">
        <authorList>
            <person name="Varghese N."/>
            <person name="Submissions S."/>
        </authorList>
    </citation>
    <scope>NUCLEOTIDE SEQUENCE [LARGE SCALE GENOMIC DNA]</scope>
    <source>
        <strain evidence="4">DSM 44485</strain>
    </source>
</reference>
<feature type="region of interest" description="Disordered" evidence="1">
    <location>
        <begin position="115"/>
        <end position="175"/>
    </location>
</feature>
<accession>A0A239BT84</accession>
<keyword evidence="2" id="KW-0812">Transmembrane</keyword>
<evidence type="ECO:0008006" key="5">
    <source>
        <dbReference type="Google" id="ProtNLM"/>
    </source>
</evidence>
<keyword evidence="2" id="KW-1133">Transmembrane helix</keyword>
<organism evidence="3 4">
    <name type="scientific">Actinomadura mexicana</name>
    <dbReference type="NCBI Taxonomy" id="134959"/>
    <lineage>
        <taxon>Bacteria</taxon>
        <taxon>Bacillati</taxon>
        <taxon>Actinomycetota</taxon>
        <taxon>Actinomycetes</taxon>
        <taxon>Streptosporangiales</taxon>
        <taxon>Thermomonosporaceae</taxon>
        <taxon>Actinomadura</taxon>
    </lineage>
</organism>
<keyword evidence="4" id="KW-1185">Reference proteome</keyword>
<dbReference type="EMBL" id="FZNP01000011">
    <property type="protein sequence ID" value="SNS10373.1"/>
    <property type="molecule type" value="Genomic_DNA"/>
</dbReference>
<proteinExistence type="predicted"/>
<dbReference type="NCBIfam" id="NF038083">
    <property type="entry name" value="CU044_5270_fam"/>
    <property type="match status" value="1"/>
</dbReference>
<feature type="region of interest" description="Disordered" evidence="1">
    <location>
        <begin position="188"/>
        <end position="223"/>
    </location>
</feature>
<evidence type="ECO:0000313" key="4">
    <source>
        <dbReference type="Proteomes" id="UP000198420"/>
    </source>
</evidence>
<gene>
    <name evidence="3" type="ORF">SAMN06265355_11158</name>
</gene>
<dbReference type="RefSeq" id="WP_179279013.1">
    <property type="nucleotide sequence ID" value="NZ_FZNP01000011.1"/>
</dbReference>
<keyword evidence="2" id="KW-0472">Membrane</keyword>
<evidence type="ECO:0000256" key="1">
    <source>
        <dbReference type="SAM" id="MobiDB-lite"/>
    </source>
</evidence>
<dbReference type="InterPro" id="IPR047789">
    <property type="entry name" value="CU044_5270-like"/>
</dbReference>
<dbReference type="AlphaFoldDB" id="A0A239BT84"/>
<feature type="compositionally biased region" description="Basic and acidic residues" evidence="1">
    <location>
        <begin position="119"/>
        <end position="133"/>
    </location>
</feature>
<protein>
    <recommendedName>
        <fullName evidence="5">CU044_5270 family protein</fullName>
    </recommendedName>
</protein>
<feature type="transmembrane region" description="Helical" evidence="2">
    <location>
        <begin position="45"/>
        <end position="64"/>
    </location>
</feature>
<name>A0A239BT84_9ACTN</name>